<proteinExistence type="predicted"/>
<dbReference type="Proteomes" id="UP000499080">
    <property type="component" value="Unassembled WGS sequence"/>
</dbReference>
<evidence type="ECO:0000313" key="3">
    <source>
        <dbReference type="Proteomes" id="UP000499080"/>
    </source>
</evidence>
<evidence type="ECO:0000256" key="1">
    <source>
        <dbReference type="SAM" id="MobiDB-lite"/>
    </source>
</evidence>
<gene>
    <name evidence="2" type="ORF">AVEN_62988_1</name>
</gene>
<protein>
    <submittedName>
        <fullName evidence="2">Uncharacterized protein</fullName>
    </submittedName>
</protein>
<feature type="region of interest" description="Disordered" evidence="1">
    <location>
        <begin position="66"/>
        <end position="93"/>
    </location>
</feature>
<comment type="caution">
    <text evidence="2">The sequence shown here is derived from an EMBL/GenBank/DDBJ whole genome shotgun (WGS) entry which is preliminary data.</text>
</comment>
<feature type="compositionally biased region" description="Low complexity" evidence="1">
    <location>
        <begin position="75"/>
        <end position="85"/>
    </location>
</feature>
<dbReference type="EMBL" id="BGPR01000233">
    <property type="protein sequence ID" value="GBM06742.1"/>
    <property type="molecule type" value="Genomic_DNA"/>
</dbReference>
<keyword evidence="3" id="KW-1185">Reference proteome</keyword>
<sequence>MNTVSIPGSEELEVLSPSCIEIVQVLPLVWCERLEKVCQLRRRPRDLTAAQNSDVCPKIARTDVNITKTNPAEMSSSSSDQGSKSIPKYKMGH</sequence>
<organism evidence="2 3">
    <name type="scientific">Araneus ventricosus</name>
    <name type="common">Orbweaver spider</name>
    <name type="synonym">Epeira ventricosa</name>
    <dbReference type="NCBI Taxonomy" id="182803"/>
    <lineage>
        <taxon>Eukaryota</taxon>
        <taxon>Metazoa</taxon>
        <taxon>Ecdysozoa</taxon>
        <taxon>Arthropoda</taxon>
        <taxon>Chelicerata</taxon>
        <taxon>Arachnida</taxon>
        <taxon>Araneae</taxon>
        <taxon>Araneomorphae</taxon>
        <taxon>Entelegynae</taxon>
        <taxon>Araneoidea</taxon>
        <taxon>Araneidae</taxon>
        <taxon>Araneus</taxon>
    </lineage>
</organism>
<dbReference type="AlphaFoldDB" id="A0A4Y2CQK8"/>
<evidence type="ECO:0000313" key="2">
    <source>
        <dbReference type="EMBL" id="GBM06742.1"/>
    </source>
</evidence>
<accession>A0A4Y2CQK8</accession>
<name>A0A4Y2CQK8_ARAVE</name>
<reference evidence="2 3" key="1">
    <citation type="journal article" date="2019" name="Sci. Rep.">
        <title>Orb-weaving spider Araneus ventricosus genome elucidates the spidroin gene catalogue.</title>
        <authorList>
            <person name="Kono N."/>
            <person name="Nakamura H."/>
            <person name="Ohtoshi R."/>
            <person name="Moran D.A.P."/>
            <person name="Shinohara A."/>
            <person name="Yoshida Y."/>
            <person name="Fujiwara M."/>
            <person name="Mori M."/>
            <person name="Tomita M."/>
            <person name="Arakawa K."/>
        </authorList>
    </citation>
    <scope>NUCLEOTIDE SEQUENCE [LARGE SCALE GENOMIC DNA]</scope>
</reference>